<dbReference type="Proteomes" id="UP001497535">
    <property type="component" value="Unassembled WGS sequence"/>
</dbReference>
<sequence length="80" mass="9278">MMEKIRNFLRASSLFKLFRFINFFNPQNVSKNEVRLYNCLKNQKFFNKDGCYSLVGRTGGKQPLSLDSGCIQAITNSELF</sequence>
<reference evidence="1" key="1">
    <citation type="submission" date="2023-11" db="EMBL/GenBank/DDBJ databases">
        <authorList>
            <person name="Poullet M."/>
        </authorList>
    </citation>
    <scope>NUCLEOTIDE SEQUENCE</scope>
    <source>
        <strain evidence="1">E1834</strain>
    </source>
</reference>
<accession>A0ACB0YSL6</accession>
<keyword evidence="2" id="KW-1185">Reference proteome</keyword>
<gene>
    <name evidence="1" type="ORF">MENTE1834_LOCUS16029</name>
</gene>
<comment type="caution">
    <text evidence="1">The sequence shown here is derived from an EMBL/GenBank/DDBJ whole genome shotgun (WGS) entry which is preliminary data.</text>
</comment>
<name>A0ACB0YSL6_MELEN</name>
<evidence type="ECO:0000313" key="2">
    <source>
        <dbReference type="Proteomes" id="UP001497535"/>
    </source>
</evidence>
<organism evidence="1 2">
    <name type="scientific">Meloidogyne enterolobii</name>
    <name type="common">Root-knot nematode worm</name>
    <name type="synonym">Meloidogyne mayaguensis</name>
    <dbReference type="NCBI Taxonomy" id="390850"/>
    <lineage>
        <taxon>Eukaryota</taxon>
        <taxon>Metazoa</taxon>
        <taxon>Ecdysozoa</taxon>
        <taxon>Nematoda</taxon>
        <taxon>Chromadorea</taxon>
        <taxon>Rhabditida</taxon>
        <taxon>Tylenchina</taxon>
        <taxon>Tylenchomorpha</taxon>
        <taxon>Tylenchoidea</taxon>
        <taxon>Meloidogynidae</taxon>
        <taxon>Meloidogyninae</taxon>
        <taxon>Meloidogyne</taxon>
    </lineage>
</organism>
<protein>
    <submittedName>
        <fullName evidence="1">Uncharacterized protein</fullName>
    </submittedName>
</protein>
<dbReference type="EMBL" id="CAVMJV010000018">
    <property type="protein sequence ID" value="CAK5060709.1"/>
    <property type="molecule type" value="Genomic_DNA"/>
</dbReference>
<evidence type="ECO:0000313" key="1">
    <source>
        <dbReference type="EMBL" id="CAK5060709.1"/>
    </source>
</evidence>
<proteinExistence type="predicted"/>